<dbReference type="PANTHER" id="PTHR32089">
    <property type="entry name" value="METHYL-ACCEPTING CHEMOTAXIS PROTEIN MCPB"/>
    <property type="match status" value="1"/>
</dbReference>
<evidence type="ECO:0000256" key="6">
    <source>
        <dbReference type="SAM" id="MobiDB-lite"/>
    </source>
</evidence>
<evidence type="ECO:0000256" key="4">
    <source>
        <dbReference type="ARBA" id="ARBA00029447"/>
    </source>
</evidence>
<feature type="transmembrane region" description="Helical" evidence="7">
    <location>
        <begin position="192"/>
        <end position="217"/>
    </location>
</feature>
<sequence length="583" mass="65215">MGFFKFLTDKLNFQWKIIAPIIITFIILFSVVGYGIFQHTRDLVMDQGYESLEAGVDGTIDTLSTATRVNRIAQGRSDSNEDQDIENFIMNEAQQAAINFDLGESGYIFAINDNKTLRFHSLYPEKVGDTIPDQYQELSEQVIAESEGYSHEDFFGSSNFEFEGEEYITVFKPWENIYIIGAMSRSEILEPAYGVGMNLIILFGITTLITIGLIFYISKKSVRQPVESIQKMITRFSNRDLEEKAEEADRYLERKDEIGDITRNLANMRKSLADYIQSVDEKADQVTSLAQELSATIQENKNTANEVSKAIEEISSAATNQAQDTDDTSSMIEEMGNQIQSNQEIVETLNDTVNKIEQTKNEGAGIVDKLTTANKESQESTEKVYQVIRETNDSAEEIQKASEAVREIAEQTNLLALNAAIEAARAGEYGRGFSVVADEIRKLAEDSNEYSENINQIVTQLTDKVKNTVETVDTVRNETIPQQNQCVSNTSEKFQELAEAIDTVDKVSQDLNKASEKMAQQESKIQEKVQNLAAIAEENSANTEESSASMEEQSSSLEQIAKAGNDLAKLAEEMKESVSQFKI</sequence>
<dbReference type="PROSITE" id="PS50885">
    <property type="entry name" value="HAMP"/>
    <property type="match status" value="1"/>
</dbReference>
<evidence type="ECO:0000256" key="3">
    <source>
        <dbReference type="ARBA" id="ARBA00023224"/>
    </source>
</evidence>
<evidence type="ECO:0000259" key="8">
    <source>
        <dbReference type="PROSITE" id="PS50111"/>
    </source>
</evidence>
<dbReference type="GO" id="GO:0007165">
    <property type="term" value="P:signal transduction"/>
    <property type="evidence" value="ECO:0007669"/>
    <property type="project" value="UniProtKB-KW"/>
</dbReference>
<gene>
    <name evidence="11" type="ordered locus">Nther_2653</name>
</gene>
<evidence type="ECO:0000259" key="9">
    <source>
        <dbReference type="PROSITE" id="PS50192"/>
    </source>
</evidence>
<feature type="transmembrane region" description="Helical" evidence="7">
    <location>
        <begin position="17"/>
        <end position="37"/>
    </location>
</feature>
<feature type="domain" description="HAMP" evidence="10">
    <location>
        <begin position="220"/>
        <end position="277"/>
    </location>
</feature>
<dbReference type="eggNOG" id="COG0840">
    <property type="taxonomic scope" value="Bacteria"/>
</dbReference>
<evidence type="ECO:0000313" key="11">
    <source>
        <dbReference type="EMBL" id="ACB86208.1"/>
    </source>
</evidence>
<evidence type="ECO:0000256" key="2">
    <source>
        <dbReference type="ARBA" id="ARBA00022519"/>
    </source>
</evidence>
<evidence type="ECO:0000259" key="10">
    <source>
        <dbReference type="PROSITE" id="PS50885"/>
    </source>
</evidence>
<accession>B2A2A2</accession>
<dbReference type="PANTHER" id="PTHR32089:SF112">
    <property type="entry name" value="LYSOZYME-LIKE PROTEIN-RELATED"/>
    <property type="match status" value="1"/>
</dbReference>
<dbReference type="GO" id="GO:0005886">
    <property type="term" value="C:plasma membrane"/>
    <property type="evidence" value="ECO:0007669"/>
    <property type="project" value="UniProtKB-SubCell"/>
</dbReference>
<dbReference type="InterPro" id="IPR003660">
    <property type="entry name" value="HAMP_dom"/>
</dbReference>
<feature type="domain" description="T-SNARE coiled-coil homology" evidence="9">
    <location>
        <begin position="294"/>
        <end position="356"/>
    </location>
</feature>
<dbReference type="InterPro" id="IPR000727">
    <property type="entry name" value="T_SNARE_dom"/>
</dbReference>
<feature type="region of interest" description="Disordered" evidence="6">
    <location>
        <begin position="538"/>
        <end position="557"/>
    </location>
</feature>
<keyword evidence="7" id="KW-0812">Transmembrane</keyword>
<organism evidence="11 12">
    <name type="scientific">Natranaerobius thermophilus (strain ATCC BAA-1301 / DSM 18059 / JW/NM-WN-LF)</name>
    <dbReference type="NCBI Taxonomy" id="457570"/>
    <lineage>
        <taxon>Bacteria</taxon>
        <taxon>Bacillati</taxon>
        <taxon>Bacillota</taxon>
        <taxon>Clostridia</taxon>
        <taxon>Natranaerobiales</taxon>
        <taxon>Natranaerobiaceae</taxon>
        <taxon>Natranaerobius</taxon>
    </lineage>
</organism>
<keyword evidence="7" id="KW-0472">Membrane</keyword>
<reference evidence="11 12" key="2">
    <citation type="journal article" date="2011" name="J. Bacteriol.">
        <title>Complete genome sequence of the anaerobic, halophilic alkalithermophile Natranaerobius thermophilus JW/NM-WN-LF.</title>
        <authorList>
            <person name="Zhao B."/>
            <person name="Mesbah N.M."/>
            <person name="Dalin E."/>
            <person name="Goodwin L."/>
            <person name="Nolan M."/>
            <person name="Pitluck S."/>
            <person name="Chertkov O."/>
            <person name="Brettin T.S."/>
            <person name="Han J."/>
            <person name="Larimer F.W."/>
            <person name="Land M.L."/>
            <person name="Hauser L."/>
            <person name="Kyrpides N."/>
            <person name="Wiegel J."/>
        </authorList>
    </citation>
    <scope>NUCLEOTIDE SEQUENCE [LARGE SCALE GENOMIC DNA]</scope>
    <source>
        <strain evidence="12">ATCC BAA-1301 / DSM 18059 / JW/NM-WN-LF</strain>
    </source>
</reference>
<evidence type="ECO:0000313" key="12">
    <source>
        <dbReference type="Proteomes" id="UP000001683"/>
    </source>
</evidence>
<feature type="domain" description="Methyl-accepting transducer" evidence="8">
    <location>
        <begin position="296"/>
        <end position="554"/>
    </location>
</feature>
<dbReference type="Gene3D" id="3.30.450.20">
    <property type="entry name" value="PAS domain"/>
    <property type="match status" value="1"/>
</dbReference>
<keyword evidence="7" id="KW-1133">Transmembrane helix</keyword>
<keyword evidence="2" id="KW-1003">Cell membrane</keyword>
<dbReference type="PROSITE" id="PS50111">
    <property type="entry name" value="CHEMOTAXIS_TRANSDUC_2"/>
    <property type="match status" value="1"/>
</dbReference>
<keyword evidence="12" id="KW-1185">Reference proteome</keyword>
<proteinExistence type="inferred from homology"/>
<dbReference type="Gene3D" id="1.10.287.950">
    <property type="entry name" value="Methyl-accepting chemotaxis protein"/>
    <property type="match status" value="1"/>
</dbReference>
<dbReference type="SUPFAM" id="SSF58104">
    <property type="entry name" value="Methyl-accepting chemotaxis protein (MCP) signaling domain"/>
    <property type="match status" value="1"/>
</dbReference>
<dbReference type="STRING" id="457570.Nther_2653"/>
<comment type="subcellular location">
    <subcellularLocation>
        <location evidence="1">Cell inner membrane</location>
        <topology evidence="1">Multi-pass membrane protein</topology>
    </subcellularLocation>
</comment>
<protein>
    <submittedName>
        <fullName evidence="11">Methyl-accepting chemotaxis sensory transducer</fullName>
    </submittedName>
</protein>
<dbReference type="KEGG" id="nth:Nther_2653"/>
<dbReference type="HOGENOM" id="CLU_000445_107_19_9"/>
<dbReference type="Pfam" id="PF00015">
    <property type="entry name" value="MCPsignal"/>
    <property type="match status" value="1"/>
</dbReference>
<dbReference type="PROSITE" id="PS50192">
    <property type="entry name" value="T_SNARE"/>
    <property type="match status" value="1"/>
</dbReference>
<keyword evidence="3 5" id="KW-0807">Transducer</keyword>
<dbReference type="OrthoDB" id="369336at2"/>
<dbReference type="Gene3D" id="1.10.8.500">
    <property type="entry name" value="HAMP domain in histidine kinase"/>
    <property type="match status" value="1"/>
</dbReference>
<dbReference type="InParanoid" id="B2A2A2"/>
<dbReference type="RefSeq" id="WP_012449045.1">
    <property type="nucleotide sequence ID" value="NC_010718.1"/>
</dbReference>
<comment type="similarity">
    <text evidence="4">Belongs to the methyl-accepting chemotaxis (MCP) protein family.</text>
</comment>
<dbReference type="CDD" id="cd06225">
    <property type="entry name" value="HAMP"/>
    <property type="match status" value="1"/>
</dbReference>
<name>B2A2A2_NATTJ</name>
<reference evidence="11 12" key="1">
    <citation type="submission" date="2008-04" db="EMBL/GenBank/DDBJ databases">
        <title>Complete sequence of chromosome of Natranaerobius thermophilus JW/NM-WN-LF.</title>
        <authorList>
            <consortium name="US DOE Joint Genome Institute"/>
            <person name="Copeland A."/>
            <person name="Lucas S."/>
            <person name="Lapidus A."/>
            <person name="Glavina del Rio T."/>
            <person name="Dalin E."/>
            <person name="Tice H."/>
            <person name="Bruce D."/>
            <person name="Goodwin L."/>
            <person name="Pitluck S."/>
            <person name="Chertkov O."/>
            <person name="Brettin T."/>
            <person name="Detter J.C."/>
            <person name="Han C."/>
            <person name="Kuske C.R."/>
            <person name="Schmutz J."/>
            <person name="Larimer F."/>
            <person name="Land M."/>
            <person name="Hauser L."/>
            <person name="Kyrpides N."/>
            <person name="Lykidis A."/>
            <person name="Mesbah N.M."/>
            <person name="Wiegel J."/>
        </authorList>
    </citation>
    <scope>NUCLEOTIDE SEQUENCE [LARGE SCALE GENOMIC DNA]</scope>
    <source>
        <strain evidence="12">ATCC BAA-1301 / DSM 18059 / JW/NM-WN-LF</strain>
    </source>
</reference>
<evidence type="ECO:0000256" key="5">
    <source>
        <dbReference type="PROSITE-ProRule" id="PRU00284"/>
    </source>
</evidence>
<keyword evidence="2" id="KW-0997">Cell inner membrane</keyword>
<dbReference type="InterPro" id="IPR004089">
    <property type="entry name" value="MCPsignal_dom"/>
</dbReference>
<evidence type="ECO:0000256" key="1">
    <source>
        <dbReference type="ARBA" id="ARBA00004429"/>
    </source>
</evidence>
<dbReference type="SMART" id="SM00304">
    <property type="entry name" value="HAMP"/>
    <property type="match status" value="2"/>
</dbReference>
<dbReference type="AlphaFoldDB" id="B2A2A2"/>
<dbReference type="SMART" id="SM00283">
    <property type="entry name" value="MA"/>
    <property type="match status" value="1"/>
</dbReference>
<evidence type="ECO:0000256" key="7">
    <source>
        <dbReference type="SAM" id="Phobius"/>
    </source>
</evidence>
<dbReference type="Proteomes" id="UP000001683">
    <property type="component" value="Chromosome"/>
</dbReference>
<dbReference type="EMBL" id="CP001034">
    <property type="protein sequence ID" value="ACB86208.1"/>
    <property type="molecule type" value="Genomic_DNA"/>
</dbReference>